<organism evidence="2 3">
    <name type="scientific">Microbacterium flavum</name>
    <dbReference type="NCBI Taxonomy" id="415216"/>
    <lineage>
        <taxon>Bacteria</taxon>
        <taxon>Bacillati</taxon>
        <taxon>Actinomycetota</taxon>
        <taxon>Actinomycetes</taxon>
        <taxon>Micrococcales</taxon>
        <taxon>Microbacteriaceae</taxon>
        <taxon>Microbacterium</taxon>
    </lineage>
</organism>
<dbReference type="RefSeq" id="WP_215488679.1">
    <property type="nucleotide sequence ID" value="NZ_JAFLHG010000022.1"/>
</dbReference>
<gene>
    <name evidence="2" type="ORF">J0P97_15415</name>
</gene>
<dbReference type="Gene3D" id="3.90.550.10">
    <property type="entry name" value="Spore Coat Polysaccharide Biosynthesis Protein SpsA, Chain A"/>
    <property type="match status" value="1"/>
</dbReference>
<evidence type="ECO:0000259" key="1">
    <source>
        <dbReference type="Pfam" id="PF12804"/>
    </source>
</evidence>
<comment type="caution">
    <text evidence="2">The sequence shown here is derived from an EMBL/GenBank/DDBJ whole genome shotgun (WGS) entry which is preliminary data.</text>
</comment>
<feature type="domain" description="MobA-like NTP transferase" evidence="1">
    <location>
        <begin position="5"/>
        <end position="75"/>
    </location>
</feature>
<evidence type="ECO:0000313" key="2">
    <source>
        <dbReference type="EMBL" id="MBT8799446.1"/>
    </source>
</evidence>
<keyword evidence="2" id="KW-0808">Transferase</keyword>
<reference evidence="2 3" key="1">
    <citation type="submission" date="2021-03" db="EMBL/GenBank/DDBJ databases">
        <title>Microbacterium pauli sp. nov., isolated from microfiltered milk.</title>
        <authorList>
            <person name="Bellassi P."/>
            <person name="Fontana A."/>
            <person name="Callegari M.L."/>
            <person name="Lorenzo M."/>
            <person name="Cappa F."/>
        </authorList>
    </citation>
    <scope>NUCLEOTIDE SEQUENCE [LARGE SCALE GENOMIC DNA]</scope>
    <source>
        <strain evidence="2 3">DSM 18909</strain>
    </source>
</reference>
<dbReference type="Proteomes" id="UP000740605">
    <property type="component" value="Unassembled WGS sequence"/>
</dbReference>
<evidence type="ECO:0000313" key="3">
    <source>
        <dbReference type="Proteomes" id="UP000740605"/>
    </source>
</evidence>
<feature type="non-terminal residue" evidence="2">
    <location>
        <position position="1"/>
    </location>
</feature>
<dbReference type="InterPro" id="IPR025877">
    <property type="entry name" value="MobA-like_NTP_Trfase"/>
</dbReference>
<accession>A0ABS5XZA3</accession>
<dbReference type="EMBL" id="JAFLHG010000022">
    <property type="protein sequence ID" value="MBT8799446.1"/>
    <property type="molecule type" value="Genomic_DNA"/>
</dbReference>
<dbReference type="GO" id="GO:0016740">
    <property type="term" value="F:transferase activity"/>
    <property type="evidence" value="ECO:0007669"/>
    <property type="project" value="UniProtKB-KW"/>
</dbReference>
<sequence length="95" mass="9438">AGRTPAEAAGLVTVDTPAMPAAAVARVAAGAGADTLARAAYGGHPGHPVVIGRAHWEGVIAAVQGDRGAGPYLAARGARDIPCDDLWSGADRDTR</sequence>
<protein>
    <submittedName>
        <fullName evidence="2">NTP transferase domain-containing protein</fullName>
    </submittedName>
</protein>
<keyword evidence="3" id="KW-1185">Reference proteome</keyword>
<dbReference type="Pfam" id="PF12804">
    <property type="entry name" value="NTP_transf_3"/>
    <property type="match status" value="1"/>
</dbReference>
<proteinExistence type="predicted"/>
<dbReference type="InterPro" id="IPR029044">
    <property type="entry name" value="Nucleotide-diphossugar_trans"/>
</dbReference>
<name>A0ABS5XZA3_9MICO</name>